<dbReference type="Proteomes" id="UP000054047">
    <property type="component" value="Unassembled WGS sequence"/>
</dbReference>
<dbReference type="PROSITE" id="PS50189">
    <property type="entry name" value="NTR"/>
    <property type="match status" value="1"/>
</dbReference>
<dbReference type="PANTHER" id="PTHR11844">
    <property type="entry name" value="METALLOPROTEASE INHIBITOR"/>
    <property type="match status" value="1"/>
</dbReference>
<proteinExistence type="predicted"/>
<evidence type="ECO:0000256" key="3">
    <source>
        <dbReference type="ARBA" id="ARBA00023157"/>
    </source>
</evidence>
<reference evidence="8 9" key="1">
    <citation type="submission" date="2013-12" db="EMBL/GenBank/DDBJ databases">
        <title>Draft genome of the parsitic nematode Ancylostoma duodenale.</title>
        <authorList>
            <person name="Mitreva M."/>
        </authorList>
    </citation>
    <scope>NUCLEOTIDE SEQUENCE [LARGE SCALE GENOMIC DNA]</scope>
    <source>
        <strain evidence="8 9">Zhejiang</strain>
    </source>
</reference>
<feature type="disulfide bond" evidence="5">
    <location>
        <begin position="20"/>
        <end position="113"/>
    </location>
</feature>
<dbReference type="OrthoDB" id="5826152at2759"/>
<dbReference type="InterPro" id="IPR001134">
    <property type="entry name" value="Netrin_domain"/>
</dbReference>
<feature type="chain" id="PRO_5002159880" evidence="6">
    <location>
        <begin position="18"/>
        <end position="148"/>
    </location>
</feature>
<evidence type="ECO:0000256" key="1">
    <source>
        <dbReference type="ARBA" id="ARBA00004613"/>
    </source>
</evidence>
<evidence type="ECO:0000259" key="7">
    <source>
        <dbReference type="PROSITE" id="PS50189"/>
    </source>
</evidence>
<keyword evidence="2" id="KW-0964">Secreted</keyword>
<dbReference type="FunFam" id="2.40.50.120:FF:000024">
    <property type="entry name" value="Putative metalloproteinase inhibitor tag-225"/>
    <property type="match status" value="1"/>
</dbReference>
<keyword evidence="4" id="KW-0479">Metal-binding</keyword>
<dbReference type="GO" id="GO:0005615">
    <property type="term" value="C:extracellular space"/>
    <property type="evidence" value="ECO:0007669"/>
    <property type="project" value="TreeGrafter"/>
</dbReference>
<dbReference type="InterPro" id="IPR001820">
    <property type="entry name" value="TIMP"/>
</dbReference>
<dbReference type="GO" id="GO:0046872">
    <property type="term" value="F:metal ion binding"/>
    <property type="evidence" value="ECO:0007669"/>
    <property type="project" value="UniProtKB-KW"/>
</dbReference>
<evidence type="ECO:0000256" key="5">
    <source>
        <dbReference type="PIRSR" id="PIRSR601820-3"/>
    </source>
</evidence>
<evidence type="ECO:0000256" key="2">
    <source>
        <dbReference type="ARBA" id="ARBA00022525"/>
    </source>
</evidence>
<gene>
    <name evidence="8" type="ORF">ANCDUO_02398</name>
</gene>
<feature type="signal peptide" evidence="6">
    <location>
        <begin position="1"/>
        <end position="17"/>
    </location>
</feature>
<dbReference type="GO" id="GO:0051045">
    <property type="term" value="P:negative regulation of membrane protein ectodomain proteolysis"/>
    <property type="evidence" value="ECO:0007669"/>
    <property type="project" value="TreeGrafter"/>
</dbReference>
<dbReference type="GO" id="GO:0008191">
    <property type="term" value="F:metalloendopeptidase inhibitor activity"/>
    <property type="evidence" value="ECO:0007669"/>
    <property type="project" value="InterPro"/>
</dbReference>
<dbReference type="AlphaFoldDB" id="A0A0C2DWG4"/>
<evidence type="ECO:0000256" key="4">
    <source>
        <dbReference type="PIRSR" id="PIRSR601820-1"/>
    </source>
</evidence>
<dbReference type="SUPFAM" id="SSF50242">
    <property type="entry name" value="TIMP-like"/>
    <property type="match status" value="1"/>
</dbReference>
<keyword evidence="6" id="KW-0732">Signal</keyword>
<feature type="binding site" evidence="4">
    <location>
        <position position="18"/>
    </location>
    <ligand>
        <name>Zn(2+)</name>
        <dbReference type="ChEBI" id="CHEBI:29105"/>
        <note>ligand shared with metalloproteinase partner</note>
    </ligand>
</feature>
<comment type="subcellular location">
    <subcellularLocation>
        <location evidence="1">Secreted</location>
    </subcellularLocation>
</comment>
<evidence type="ECO:0000313" key="8">
    <source>
        <dbReference type="EMBL" id="KIH67272.1"/>
    </source>
</evidence>
<accession>A0A0C2DWG4</accession>
<evidence type="ECO:0000256" key="6">
    <source>
        <dbReference type="SAM" id="SignalP"/>
    </source>
</evidence>
<feature type="domain" description="NTR" evidence="7">
    <location>
        <begin position="18"/>
        <end position="148"/>
    </location>
</feature>
<organism evidence="8 9">
    <name type="scientific">Ancylostoma duodenale</name>
    <dbReference type="NCBI Taxonomy" id="51022"/>
    <lineage>
        <taxon>Eukaryota</taxon>
        <taxon>Metazoa</taxon>
        <taxon>Ecdysozoa</taxon>
        <taxon>Nematoda</taxon>
        <taxon>Chromadorea</taxon>
        <taxon>Rhabditida</taxon>
        <taxon>Rhabditina</taxon>
        <taxon>Rhabditomorpha</taxon>
        <taxon>Strongyloidea</taxon>
        <taxon>Ancylostomatidae</taxon>
        <taxon>Ancylostomatinae</taxon>
        <taxon>Ancylostoma</taxon>
    </lineage>
</organism>
<keyword evidence="4" id="KW-0862">Zinc</keyword>
<dbReference type="EMBL" id="KN726765">
    <property type="protein sequence ID" value="KIH67272.1"/>
    <property type="molecule type" value="Genomic_DNA"/>
</dbReference>
<name>A0A0C2DWG4_9BILA</name>
<dbReference type="Pfam" id="PF00965">
    <property type="entry name" value="TIMP"/>
    <property type="match status" value="1"/>
</dbReference>
<dbReference type="Gene3D" id="2.40.50.120">
    <property type="match status" value="1"/>
</dbReference>
<dbReference type="GO" id="GO:0002020">
    <property type="term" value="F:protease binding"/>
    <property type="evidence" value="ECO:0007669"/>
    <property type="project" value="TreeGrafter"/>
</dbReference>
<dbReference type="GO" id="GO:0031012">
    <property type="term" value="C:extracellular matrix"/>
    <property type="evidence" value="ECO:0007669"/>
    <property type="project" value="TreeGrafter"/>
</dbReference>
<dbReference type="PROSITE" id="PS51257">
    <property type="entry name" value="PROKAR_LIPOPROTEIN"/>
    <property type="match status" value="1"/>
</dbReference>
<dbReference type="InterPro" id="IPR008993">
    <property type="entry name" value="TIMP-like_OB-fold"/>
</dbReference>
<evidence type="ECO:0000313" key="9">
    <source>
        <dbReference type="Proteomes" id="UP000054047"/>
    </source>
</evidence>
<protein>
    <submittedName>
        <fullName evidence="8">Tissue inhibitor of metalloproteinase</fullName>
    </submittedName>
</protein>
<keyword evidence="3 5" id="KW-1015">Disulfide bond</keyword>
<feature type="disulfide bond" evidence="5">
    <location>
        <begin position="18"/>
        <end position="87"/>
    </location>
</feature>
<keyword evidence="9" id="KW-1185">Reference proteome</keyword>
<dbReference type="PANTHER" id="PTHR11844:SF25">
    <property type="entry name" value="NTR DOMAIN-CONTAINING PROTEIN"/>
    <property type="match status" value="1"/>
</dbReference>
<dbReference type="CDD" id="cd03577">
    <property type="entry name" value="NTR_TIMP_like"/>
    <property type="match status" value="1"/>
</dbReference>
<sequence length="148" mass="16094">MLLRLLVFVGCIAMSFSCKCRKLPANEAYCNADWVSHVKVIASKTVEDKMVGPRRQYTVKHIRVLKDPPGCSSLPAEVFTSSSSASCGVSLDVGKEYLLSGGCEDKTLSSGSCGQISSDDPNDNFFGIVPEWKDVSAKFLKQIEGFKC</sequence>